<dbReference type="InterPro" id="IPR016024">
    <property type="entry name" value="ARM-type_fold"/>
</dbReference>
<evidence type="ECO:0000313" key="2">
    <source>
        <dbReference type="Proteomes" id="UP000604046"/>
    </source>
</evidence>
<sequence>MQREAALNVLRGGHHDAHGGHATVTQHRWKVRYGQHCTSTLLKQTAIAELSPHAAAADQEALAALTYVLQDSDYDVRKSAFAALSHCLKNAASDLLACLILSCCLQDERSCVRLAAAEVLVQLGTTGNSMAPVFIANTWLDDPRQHVRCLAVQILGRCVGHGVNEALDAAVGHLQDHRFFVRKGAVEVMGNGALQGNRKAAEFLHACLQDESVSVRDVARRWHVRVVCNAASWLWGEDARRELGLEILSALAKLGNRDAILAAVDGLQSPSSKCREAAVDILGGGALQEHPLAMIALEMCVRDEDQDMSTEEKILKARHLLSTASRNILHALDAHLEADEEKSFVSQREAEDQRDAAPEFVRQVCQRMATEGPACAVQSILELTMGAQEAWTGDWTASTTRKACDTSAALNVLSRREYGRMPCHRFPVLMDSDSYTRASAIQVLHAAAEQGSQQAPAAISNSLEDQSADVREEAAEVLGSIPTQPLLMESMAKHLASDRSEVRQVAVELLCRNSDEDGVREVALQSLKSLHAETRQSAIRVLSCVAAGNQEAMHALQSSLCDQQMEVRQEALAALCTLGRRGTESAPSDWTS</sequence>
<evidence type="ECO:0000313" key="1">
    <source>
        <dbReference type="EMBL" id="CAE7032808.1"/>
    </source>
</evidence>
<dbReference type="InterPro" id="IPR004155">
    <property type="entry name" value="PBS_lyase_HEAT"/>
</dbReference>
<proteinExistence type="predicted"/>
<dbReference type="SMART" id="SM00567">
    <property type="entry name" value="EZ_HEAT"/>
    <property type="match status" value="5"/>
</dbReference>
<dbReference type="SUPFAM" id="SSF48371">
    <property type="entry name" value="ARM repeat"/>
    <property type="match status" value="1"/>
</dbReference>
<reference evidence="1" key="1">
    <citation type="submission" date="2021-02" db="EMBL/GenBank/DDBJ databases">
        <authorList>
            <person name="Dougan E. K."/>
            <person name="Rhodes N."/>
            <person name="Thang M."/>
            <person name="Chan C."/>
        </authorList>
    </citation>
    <scope>NUCLEOTIDE SEQUENCE</scope>
</reference>
<gene>
    <name evidence="1" type="ORF">SNAT2548_LOCUS3936</name>
</gene>
<accession>A0A812IDQ0</accession>
<dbReference type="PANTHER" id="PTHR12697:SF5">
    <property type="entry name" value="DEOXYHYPUSINE HYDROXYLASE"/>
    <property type="match status" value="1"/>
</dbReference>
<dbReference type="Gene3D" id="1.25.10.10">
    <property type="entry name" value="Leucine-rich Repeat Variant"/>
    <property type="match status" value="3"/>
</dbReference>
<keyword evidence="2" id="KW-1185">Reference proteome</keyword>
<name>A0A812IDQ0_9DINO</name>
<dbReference type="Pfam" id="PF13646">
    <property type="entry name" value="HEAT_2"/>
    <property type="match status" value="2"/>
</dbReference>
<dbReference type="Proteomes" id="UP000604046">
    <property type="component" value="Unassembled WGS sequence"/>
</dbReference>
<protein>
    <submittedName>
        <fullName evidence="1">Uncharacterized protein</fullName>
    </submittedName>
</protein>
<dbReference type="GO" id="GO:0016491">
    <property type="term" value="F:oxidoreductase activity"/>
    <property type="evidence" value="ECO:0007669"/>
    <property type="project" value="TreeGrafter"/>
</dbReference>
<comment type="caution">
    <text evidence="1">The sequence shown here is derived from an EMBL/GenBank/DDBJ whole genome shotgun (WGS) entry which is preliminary data.</text>
</comment>
<organism evidence="1 2">
    <name type="scientific">Symbiodinium natans</name>
    <dbReference type="NCBI Taxonomy" id="878477"/>
    <lineage>
        <taxon>Eukaryota</taxon>
        <taxon>Sar</taxon>
        <taxon>Alveolata</taxon>
        <taxon>Dinophyceae</taxon>
        <taxon>Suessiales</taxon>
        <taxon>Symbiodiniaceae</taxon>
        <taxon>Symbiodinium</taxon>
    </lineage>
</organism>
<dbReference type="PANTHER" id="PTHR12697">
    <property type="entry name" value="PBS LYASE HEAT-LIKE PROTEIN"/>
    <property type="match status" value="1"/>
</dbReference>
<dbReference type="OrthoDB" id="427518at2759"/>
<dbReference type="EMBL" id="CAJNDS010000241">
    <property type="protein sequence ID" value="CAE7032808.1"/>
    <property type="molecule type" value="Genomic_DNA"/>
</dbReference>
<dbReference type="InterPro" id="IPR011989">
    <property type="entry name" value="ARM-like"/>
</dbReference>
<dbReference type="AlphaFoldDB" id="A0A812IDQ0"/>